<feature type="signal peptide" evidence="3">
    <location>
        <begin position="1"/>
        <end position="17"/>
    </location>
</feature>
<feature type="chain" id="PRO_5034092327" evidence="3">
    <location>
        <begin position="18"/>
        <end position="501"/>
    </location>
</feature>
<evidence type="ECO:0000256" key="2">
    <source>
        <dbReference type="SAM" id="Phobius"/>
    </source>
</evidence>
<keyword evidence="2" id="KW-0812">Transmembrane</keyword>
<sequence length="501" mass="56197">MMFKVILQVAVVAIVVGARSEVKAGTDSIFMVRSPMAKCSAISCDVSVVVWSEHEVNDQWVIFKNGTAMRITDWQDQSNKYSASKSKTSDGCVTWCNFTITLRIQNPDPSLDYGTYQLILQSYDSQSIPYDKLALNFTVPTHRTVKTIATTKDDEGTGALSDTRELPLTTIIVIAASGTCMTVFICFTVCLVVFCRGKGTKKKKQDERKRRPQSSLGVSTHLYDEVDSVAHNAYCELNEDARKISAHQYIQPIPEETPIYKAPEIFSNTESPTAGRAQPRENIKDAMGYLQPSVKFRPEMTMSNQLYEESNKPRDKKPLEPTYSNAQKLPLLPKKDSILDREINVEIVYAQPHPPHKATSKKTSFKDVNSLSSQEPTYGNEQRTPPLPMKVSHQKLLLERTLSMKEPGHSKSITPKVPSIPVGRVIPNQLYAECQEVSAQKRPAMPTYSNPIVTNHLQVTKNIQDHGRTIRSCPACIHIHEDEHSQLVIKKCCIIRCTLTI</sequence>
<dbReference type="OrthoDB" id="10444534at2759"/>
<evidence type="ECO:0000313" key="5">
    <source>
        <dbReference type="RefSeq" id="XP_022324098.1"/>
    </source>
</evidence>
<evidence type="ECO:0000256" key="1">
    <source>
        <dbReference type="SAM" id="MobiDB-lite"/>
    </source>
</evidence>
<dbReference type="Proteomes" id="UP000694844">
    <property type="component" value="Chromosome 3"/>
</dbReference>
<feature type="region of interest" description="Disordered" evidence="1">
    <location>
        <begin position="353"/>
        <end position="387"/>
    </location>
</feature>
<dbReference type="KEGG" id="cvn:111125002"/>
<protein>
    <submittedName>
        <fullName evidence="5">Uncharacterized protein LOC111125002 isoform X1</fullName>
    </submittedName>
</protein>
<feature type="transmembrane region" description="Helical" evidence="2">
    <location>
        <begin position="171"/>
        <end position="195"/>
    </location>
</feature>
<organism evidence="4 5">
    <name type="scientific">Crassostrea virginica</name>
    <name type="common">Eastern oyster</name>
    <dbReference type="NCBI Taxonomy" id="6565"/>
    <lineage>
        <taxon>Eukaryota</taxon>
        <taxon>Metazoa</taxon>
        <taxon>Spiralia</taxon>
        <taxon>Lophotrochozoa</taxon>
        <taxon>Mollusca</taxon>
        <taxon>Bivalvia</taxon>
        <taxon>Autobranchia</taxon>
        <taxon>Pteriomorphia</taxon>
        <taxon>Ostreida</taxon>
        <taxon>Ostreoidea</taxon>
        <taxon>Ostreidae</taxon>
        <taxon>Crassostrea</taxon>
    </lineage>
</organism>
<feature type="compositionally biased region" description="Polar residues" evidence="1">
    <location>
        <begin position="366"/>
        <end position="383"/>
    </location>
</feature>
<dbReference type="AlphaFoldDB" id="A0A8B8D7J6"/>
<gene>
    <name evidence="5" type="primary">LOC111125002</name>
</gene>
<name>A0A8B8D7J6_CRAVI</name>
<keyword evidence="2" id="KW-1133">Transmembrane helix</keyword>
<evidence type="ECO:0000256" key="3">
    <source>
        <dbReference type="SAM" id="SignalP"/>
    </source>
</evidence>
<keyword evidence="4" id="KW-1185">Reference proteome</keyword>
<dbReference type="RefSeq" id="XP_022324098.1">
    <property type="nucleotide sequence ID" value="XM_022468390.1"/>
</dbReference>
<accession>A0A8B8D7J6</accession>
<evidence type="ECO:0000313" key="4">
    <source>
        <dbReference type="Proteomes" id="UP000694844"/>
    </source>
</evidence>
<proteinExistence type="predicted"/>
<keyword evidence="3" id="KW-0732">Signal</keyword>
<dbReference type="GeneID" id="111125002"/>
<keyword evidence="2" id="KW-0472">Membrane</keyword>
<reference evidence="5" key="1">
    <citation type="submission" date="2025-08" db="UniProtKB">
        <authorList>
            <consortium name="RefSeq"/>
        </authorList>
    </citation>
    <scope>IDENTIFICATION</scope>
    <source>
        <tissue evidence="5">Whole sample</tissue>
    </source>
</reference>